<evidence type="ECO:0000313" key="3">
    <source>
        <dbReference type="EMBL" id="WAX55248.1"/>
    </source>
</evidence>
<keyword evidence="1" id="KW-1133">Transmembrane helix</keyword>
<keyword evidence="2" id="KW-0732">Signal</keyword>
<keyword evidence="1" id="KW-0472">Membrane</keyword>
<protein>
    <submittedName>
        <fullName evidence="3">DUF6049 family protein</fullName>
    </submittedName>
</protein>
<dbReference type="Pfam" id="PF19516">
    <property type="entry name" value="DUF6049"/>
    <property type="match status" value="1"/>
</dbReference>
<feature type="chain" id="PRO_5047194762" evidence="2">
    <location>
        <begin position="29"/>
        <end position="722"/>
    </location>
</feature>
<dbReference type="InterPro" id="IPR046112">
    <property type="entry name" value="DUF6049"/>
</dbReference>
<reference evidence="3" key="1">
    <citation type="submission" date="2022-05" db="EMBL/GenBank/DDBJ databases">
        <title>Jatrophihabitans sp. SB3-54 whole genome sequence.</title>
        <authorList>
            <person name="Suh M.K."/>
            <person name="Eom M.K."/>
            <person name="Kim J.S."/>
            <person name="Kim H.S."/>
            <person name="Do H.E."/>
            <person name="Shin Y.K."/>
            <person name="Lee J.-S."/>
        </authorList>
    </citation>
    <scope>NUCLEOTIDE SEQUENCE</scope>
    <source>
        <strain evidence="3">SB3-54</strain>
    </source>
</reference>
<evidence type="ECO:0000256" key="1">
    <source>
        <dbReference type="SAM" id="Phobius"/>
    </source>
</evidence>
<accession>A0ABY7JSE1</accession>
<keyword evidence="4" id="KW-1185">Reference proteome</keyword>
<dbReference type="EMBL" id="CP097463">
    <property type="protein sequence ID" value="WAX55248.1"/>
    <property type="molecule type" value="Genomic_DNA"/>
</dbReference>
<keyword evidence="1" id="KW-0812">Transmembrane</keyword>
<name>A0ABY7JSE1_9ACTN</name>
<evidence type="ECO:0000256" key="2">
    <source>
        <dbReference type="SAM" id="SignalP"/>
    </source>
</evidence>
<dbReference type="RefSeq" id="WP_269441751.1">
    <property type="nucleotide sequence ID" value="NZ_CP097463.1"/>
</dbReference>
<feature type="signal peptide" evidence="2">
    <location>
        <begin position="1"/>
        <end position="28"/>
    </location>
</feature>
<sequence length="722" mass="74137">MSGRHRTRAVLAVAAALLCGTPLTRLQAAARADVPANDTVQVSVLDVNPTTPAAGPTPQPLVVTLKLTNTTDRALPDLTVVGTRGNPISNQHSLDAAISSVQPPDESLAGRFAATTPVKASLGPLASRTVSYASTTSMAGVQAGLCICQTRIYPLYFAVHQTGTDGADSVLGSTQTFIPAFAPDQRVAPTEVSWVWPILEPPHRSLSDDVFADDRLAGSIAPGGRLDRLLQVVQNVGNSVPLTLLVDPNLLDELAIMAAGPYRVAAAGAGSDAGSKTVPGTGTAAAKAWLARFSTALAAAPNLQLSFTPYADPDVDSLARNGLDWATQLPPDAQARVSALLGGRSASTGLAWPVHSTLGAAALTALVRNGTDTVIVDDHTLPGGTGGSPLPNALGRLRSSAGPATMAVTSSTVEQFVAAVVGNGANGTALLPQLVSEVAVRAVEDGSRSHYLLITPPRDVDPDPAAATRAIRETASTAWSRALSLQAATHSVRPVGHGRLADQSNSGGLPTSTVNTARYAATAVPTLTGLIPDAKQAADSFGSVEAAVQRSESSAWRDSPQRSAQIATAIRSRLSKLLDGVHLVRPSTGSYTFGSADSPLPVTISNTLDVTVSVRLAIGTVGGVLGFSADDVGAQTIAPHSKLPLHVPAHIDPVRRIKVNVQLLNGDGDVVGSPLVLSVRSTALGTIGKIITFGAAAVLAAALLLRGARRLRHRRKAAGRAR</sequence>
<gene>
    <name evidence="3" type="ORF">M6B22_11840</name>
</gene>
<feature type="transmembrane region" description="Helical" evidence="1">
    <location>
        <begin position="683"/>
        <end position="705"/>
    </location>
</feature>
<evidence type="ECO:0000313" key="4">
    <source>
        <dbReference type="Proteomes" id="UP001164693"/>
    </source>
</evidence>
<organism evidence="3 4">
    <name type="scientific">Jatrophihabitans cynanchi</name>
    <dbReference type="NCBI Taxonomy" id="2944128"/>
    <lineage>
        <taxon>Bacteria</taxon>
        <taxon>Bacillati</taxon>
        <taxon>Actinomycetota</taxon>
        <taxon>Actinomycetes</taxon>
        <taxon>Jatrophihabitantales</taxon>
        <taxon>Jatrophihabitantaceae</taxon>
        <taxon>Jatrophihabitans</taxon>
    </lineage>
</organism>
<proteinExistence type="predicted"/>
<dbReference type="Proteomes" id="UP001164693">
    <property type="component" value="Chromosome"/>
</dbReference>